<dbReference type="EMBL" id="DVNG01000037">
    <property type="protein sequence ID" value="HIU49938.1"/>
    <property type="molecule type" value="Genomic_DNA"/>
</dbReference>
<dbReference type="Pfam" id="PF01809">
    <property type="entry name" value="YidD"/>
    <property type="match status" value="1"/>
</dbReference>
<accession>A0A9D1LXN7</accession>
<evidence type="ECO:0000256" key="1">
    <source>
        <dbReference type="ARBA" id="ARBA00023136"/>
    </source>
</evidence>
<dbReference type="SMART" id="SM01234">
    <property type="entry name" value="Haemolytic"/>
    <property type="match status" value="1"/>
</dbReference>
<keyword evidence="1 2" id="KW-0472">Membrane</keyword>
<dbReference type="HAMAP" id="MF_00386">
    <property type="entry name" value="UPF0161_YidD"/>
    <property type="match status" value="1"/>
</dbReference>
<dbReference type="PANTHER" id="PTHR33383">
    <property type="entry name" value="MEMBRANE PROTEIN INSERTION EFFICIENCY FACTOR-RELATED"/>
    <property type="match status" value="1"/>
</dbReference>
<proteinExistence type="inferred from homology"/>
<keyword evidence="2" id="KW-1003">Cell membrane</keyword>
<dbReference type="NCBIfam" id="TIGR00278">
    <property type="entry name" value="membrane protein insertion efficiency factor YidD"/>
    <property type="match status" value="1"/>
</dbReference>
<evidence type="ECO:0000256" key="2">
    <source>
        <dbReference type="HAMAP-Rule" id="MF_00386"/>
    </source>
</evidence>
<name>A0A9D1LXN7_9FIRM</name>
<evidence type="ECO:0000313" key="4">
    <source>
        <dbReference type="Proteomes" id="UP000824118"/>
    </source>
</evidence>
<reference evidence="3" key="2">
    <citation type="journal article" date="2021" name="PeerJ">
        <title>Extensive microbial diversity within the chicken gut microbiome revealed by metagenomics and culture.</title>
        <authorList>
            <person name="Gilroy R."/>
            <person name="Ravi A."/>
            <person name="Getino M."/>
            <person name="Pursley I."/>
            <person name="Horton D.L."/>
            <person name="Alikhan N.F."/>
            <person name="Baker D."/>
            <person name="Gharbi K."/>
            <person name="Hall N."/>
            <person name="Watson M."/>
            <person name="Adriaenssens E.M."/>
            <person name="Foster-Nyarko E."/>
            <person name="Jarju S."/>
            <person name="Secka A."/>
            <person name="Antonio M."/>
            <person name="Oren A."/>
            <person name="Chaudhuri R.R."/>
            <person name="La Ragione R."/>
            <person name="Hildebrand F."/>
            <person name="Pallen M.J."/>
        </authorList>
    </citation>
    <scope>NUCLEOTIDE SEQUENCE</scope>
    <source>
        <strain evidence="3">ChiGjej1B1-1684</strain>
    </source>
</reference>
<comment type="function">
    <text evidence="2">Could be involved in insertion of integral membrane proteins into the membrane.</text>
</comment>
<gene>
    <name evidence="3" type="primary">yidD</name>
    <name evidence="3" type="ORF">IAD22_02855</name>
</gene>
<evidence type="ECO:0000313" key="3">
    <source>
        <dbReference type="EMBL" id="HIU49938.1"/>
    </source>
</evidence>
<dbReference type="AlphaFoldDB" id="A0A9D1LXN7"/>
<comment type="subcellular location">
    <subcellularLocation>
        <location evidence="2">Cell membrane</location>
        <topology evidence="2">Peripheral membrane protein</topology>
        <orientation evidence="2">Cytoplasmic side</orientation>
    </subcellularLocation>
</comment>
<dbReference type="GO" id="GO:0005886">
    <property type="term" value="C:plasma membrane"/>
    <property type="evidence" value="ECO:0007669"/>
    <property type="project" value="UniProtKB-SubCell"/>
</dbReference>
<comment type="similarity">
    <text evidence="2">Belongs to the UPF0161 family.</text>
</comment>
<sequence length="78" mass="9147">MKQILLQLIKFYRKNISPRTSPKCKYYPTCSQYGLEAIERFGAFKGSLLTVWRILRCNPFSKGGYDPVPEKKNEKRKS</sequence>
<dbReference type="InterPro" id="IPR002696">
    <property type="entry name" value="Membr_insert_effic_factor_YidD"/>
</dbReference>
<protein>
    <recommendedName>
        <fullName evidence="2">Putative membrane protein insertion efficiency factor</fullName>
    </recommendedName>
</protein>
<comment type="caution">
    <text evidence="3">The sequence shown here is derived from an EMBL/GenBank/DDBJ whole genome shotgun (WGS) entry which is preliminary data.</text>
</comment>
<organism evidence="3 4">
    <name type="scientific">Candidatus Limousia pullorum</name>
    <dbReference type="NCBI Taxonomy" id="2840860"/>
    <lineage>
        <taxon>Bacteria</taxon>
        <taxon>Bacillati</taxon>
        <taxon>Bacillota</taxon>
        <taxon>Clostridia</taxon>
        <taxon>Eubacteriales</taxon>
        <taxon>Oscillospiraceae</taxon>
        <taxon>Oscillospiraceae incertae sedis</taxon>
        <taxon>Candidatus Limousia</taxon>
    </lineage>
</organism>
<dbReference type="Proteomes" id="UP000824118">
    <property type="component" value="Unassembled WGS sequence"/>
</dbReference>
<dbReference type="PANTHER" id="PTHR33383:SF1">
    <property type="entry name" value="MEMBRANE PROTEIN INSERTION EFFICIENCY FACTOR-RELATED"/>
    <property type="match status" value="1"/>
</dbReference>
<reference evidence="3" key="1">
    <citation type="submission" date="2020-10" db="EMBL/GenBank/DDBJ databases">
        <authorList>
            <person name="Gilroy R."/>
        </authorList>
    </citation>
    <scope>NUCLEOTIDE SEQUENCE</scope>
    <source>
        <strain evidence="3">ChiGjej1B1-1684</strain>
    </source>
</reference>